<name>X1HAG5_9ZZZZ</name>
<evidence type="ECO:0000313" key="2">
    <source>
        <dbReference type="EMBL" id="GAH54040.1"/>
    </source>
</evidence>
<comment type="caution">
    <text evidence="2">The sequence shown here is derived from an EMBL/GenBank/DDBJ whole genome shotgun (WGS) entry which is preliminary data.</text>
</comment>
<organism evidence="2">
    <name type="scientific">marine sediment metagenome</name>
    <dbReference type="NCBI Taxonomy" id="412755"/>
    <lineage>
        <taxon>unclassified sequences</taxon>
        <taxon>metagenomes</taxon>
        <taxon>ecological metagenomes</taxon>
    </lineage>
</organism>
<sequence length="153" mass="17170">MSEEKRLSKEGNTEESKGDGKLKVDKEKLAKFLRHPKDKRKYHNFLAETFIDYESEDVQRIIERVKSEHKSELRGAKPHYKPGHIGPLVYEHLNMTGVEDAFASGIAETKSSMVKTVQQKSDDINTIMRGLGRVQPPDQGKLLPLGSGIPGKG</sequence>
<feature type="non-terminal residue" evidence="2">
    <location>
        <position position="153"/>
    </location>
</feature>
<evidence type="ECO:0000256" key="1">
    <source>
        <dbReference type="SAM" id="MobiDB-lite"/>
    </source>
</evidence>
<feature type="region of interest" description="Disordered" evidence="1">
    <location>
        <begin position="1"/>
        <end position="22"/>
    </location>
</feature>
<feature type="region of interest" description="Disordered" evidence="1">
    <location>
        <begin position="130"/>
        <end position="153"/>
    </location>
</feature>
<accession>X1HAG5</accession>
<proteinExistence type="predicted"/>
<reference evidence="2" key="1">
    <citation type="journal article" date="2014" name="Front. Microbiol.">
        <title>High frequency of phylogenetically diverse reductive dehalogenase-homologous genes in deep subseafloor sedimentary metagenomes.</title>
        <authorList>
            <person name="Kawai M."/>
            <person name="Futagami T."/>
            <person name="Toyoda A."/>
            <person name="Takaki Y."/>
            <person name="Nishi S."/>
            <person name="Hori S."/>
            <person name="Arai W."/>
            <person name="Tsubouchi T."/>
            <person name="Morono Y."/>
            <person name="Uchiyama I."/>
            <person name="Ito T."/>
            <person name="Fujiyama A."/>
            <person name="Inagaki F."/>
            <person name="Takami H."/>
        </authorList>
    </citation>
    <scope>NUCLEOTIDE SEQUENCE</scope>
    <source>
        <strain evidence="2">Expedition CK06-06</strain>
    </source>
</reference>
<gene>
    <name evidence="2" type="ORF">S03H2_30152</name>
</gene>
<dbReference type="EMBL" id="BARU01018230">
    <property type="protein sequence ID" value="GAH54040.1"/>
    <property type="molecule type" value="Genomic_DNA"/>
</dbReference>
<dbReference type="AlphaFoldDB" id="X1HAG5"/>
<protein>
    <submittedName>
        <fullName evidence="2">Uncharacterized protein</fullName>
    </submittedName>
</protein>